<sequence>MAIFNKGGISPTSSSSSETTVISSGARIEGKFYFASMLHVDGELSGIIHSESIVVIGKNGNLKGELQADKIVVNGYFEGQLEANSLEILAGGVVNGDISTQKISIENGGRFNGTSKIKEDTIKLIENNNEE</sequence>
<dbReference type="Proteomes" id="UP000000646">
    <property type="component" value="Chromosome"/>
</dbReference>
<name>A0A0H3P9D8_CAMJJ</name>
<dbReference type="KEGG" id="cjj:CJJ81176_1104"/>
<feature type="region of interest" description="Disordered" evidence="2">
    <location>
        <begin position="1"/>
        <end position="20"/>
    </location>
</feature>
<gene>
    <name evidence="3" type="ordered locus">CJJ81176_1104</name>
</gene>
<dbReference type="HOGENOM" id="CLU_072799_3_0_7"/>
<evidence type="ECO:0000313" key="4">
    <source>
        <dbReference type="Proteomes" id="UP000000646"/>
    </source>
</evidence>
<proteinExistence type="inferred from homology"/>
<dbReference type="Pfam" id="PF04519">
    <property type="entry name" value="Bactofilin"/>
    <property type="match status" value="1"/>
</dbReference>
<dbReference type="PANTHER" id="PTHR35024:SF4">
    <property type="entry name" value="POLYMER-FORMING CYTOSKELETAL PROTEIN"/>
    <property type="match status" value="1"/>
</dbReference>
<organism evidence="3 4">
    <name type="scientific">Campylobacter jejuni subsp. jejuni serotype O:23/36 (strain 81-176)</name>
    <dbReference type="NCBI Taxonomy" id="354242"/>
    <lineage>
        <taxon>Bacteria</taxon>
        <taxon>Pseudomonadati</taxon>
        <taxon>Campylobacterota</taxon>
        <taxon>Epsilonproteobacteria</taxon>
        <taxon>Campylobacterales</taxon>
        <taxon>Campylobacteraceae</taxon>
        <taxon>Campylobacter</taxon>
    </lineage>
</organism>
<dbReference type="RefSeq" id="WP_002868630.1">
    <property type="nucleotide sequence ID" value="NC_008787.1"/>
</dbReference>
<dbReference type="InterPro" id="IPR007607">
    <property type="entry name" value="BacA/B"/>
</dbReference>
<dbReference type="PANTHER" id="PTHR35024">
    <property type="entry name" value="HYPOTHETICAL CYTOSOLIC PROTEIN"/>
    <property type="match status" value="1"/>
</dbReference>
<feature type="compositionally biased region" description="Low complexity" evidence="2">
    <location>
        <begin position="10"/>
        <end position="20"/>
    </location>
</feature>
<protein>
    <recommendedName>
        <fullName evidence="5">Polymer-forming cytoskeletal protein</fullName>
    </recommendedName>
</protein>
<dbReference type="eggNOG" id="COG1664">
    <property type="taxonomic scope" value="Bacteria"/>
</dbReference>
<evidence type="ECO:0008006" key="5">
    <source>
        <dbReference type="Google" id="ProtNLM"/>
    </source>
</evidence>
<dbReference type="EMBL" id="CP000538">
    <property type="protein sequence ID" value="EAQ72194.1"/>
    <property type="molecule type" value="Genomic_DNA"/>
</dbReference>
<accession>A0A0H3P9D8</accession>
<comment type="similarity">
    <text evidence="1">Belongs to the bactofilin family.</text>
</comment>
<evidence type="ECO:0000256" key="2">
    <source>
        <dbReference type="SAM" id="MobiDB-lite"/>
    </source>
</evidence>
<reference evidence="4" key="1">
    <citation type="submission" date="2006-12" db="EMBL/GenBank/DDBJ databases">
        <authorList>
            <person name="Fouts D.E."/>
            <person name="Nelson K.E."/>
            <person name="Sebastian Y."/>
        </authorList>
    </citation>
    <scope>NUCLEOTIDE SEQUENCE [LARGE SCALE GENOMIC DNA]</scope>
    <source>
        <strain evidence="4">81-176</strain>
    </source>
</reference>
<evidence type="ECO:0000256" key="1">
    <source>
        <dbReference type="ARBA" id="ARBA00044755"/>
    </source>
</evidence>
<evidence type="ECO:0000313" key="3">
    <source>
        <dbReference type="EMBL" id="EAQ72194.1"/>
    </source>
</evidence>
<dbReference type="AlphaFoldDB" id="A0A0H3P9D8"/>